<dbReference type="EMBL" id="HACA01001354">
    <property type="protein sequence ID" value="CDW18715.1"/>
    <property type="molecule type" value="Transcribed_RNA"/>
</dbReference>
<dbReference type="AlphaFoldDB" id="A0A0K2SYT5"/>
<reference evidence="1" key="1">
    <citation type="submission" date="2014-05" db="EMBL/GenBank/DDBJ databases">
        <authorList>
            <person name="Chronopoulou M."/>
        </authorList>
    </citation>
    <scope>NUCLEOTIDE SEQUENCE</scope>
    <source>
        <tissue evidence="1">Whole organism</tissue>
    </source>
</reference>
<organism evidence="1">
    <name type="scientific">Lepeophtheirus salmonis</name>
    <name type="common">Salmon louse</name>
    <name type="synonym">Caligus salmonis</name>
    <dbReference type="NCBI Taxonomy" id="72036"/>
    <lineage>
        <taxon>Eukaryota</taxon>
        <taxon>Metazoa</taxon>
        <taxon>Ecdysozoa</taxon>
        <taxon>Arthropoda</taxon>
        <taxon>Crustacea</taxon>
        <taxon>Multicrustacea</taxon>
        <taxon>Hexanauplia</taxon>
        <taxon>Copepoda</taxon>
        <taxon>Siphonostomatoida</taxon>
        <taxon>Caligidae</taxon>
        <taxon>Lepeophtheirus</taxon>
    </lineage>
</organism>
<proteinExistence type="predicted"/>
<evidence type="ECO:0000313" key="1">
    <source>
        <dbReference type="EMBL" id="CDW18715.1"/>
    </source>
</evidence>
<protein>
    <submittedName>
        <fullName evidence="1">Uncharacterized protein</fullName>
    </submittedName>
</protein>
<sequence length="102" mass="12693">MEWLYFYRLRHGLYIVDILLEQNQMFHHQTIFYFFSKNRYYLRLNIFGPRHFGKVRILPPLWLESNLHILDFFYDISLQTLKEILVSVAFWRFQLELDSCIL</sequence>
<name>A0A0K2SYT5_LEPSM</name>
<accession>A0A0K2SYT5</accession>